<dbReference type="OrthoDB" id="9853398at2"/>
<name>A0A1T5DA88_9SPHI</name>
<organism evidence="3 4">
    <name type="scientific">Daejeonella lutea</name>
    <dbReference type="NCBI Taxonomy" id="572036"/>
    <lineage>
        <taxon>Bacteria</taxon>
        <taxon>Pseudomonadati</taxon>
        <taxon>Bacteroidota</taxon>
        <taxon>Sphingobacteriia</taxon>
        <taxon>Sphingobacteriales</taxon>
        <taxon>Sphingobacteriaceae</taxon>
        <taxon>Daejeonella</taxon>
    </lineage>
</organism>
<feature type="domain" description="DUF4440" evidence="2">
    <location>
        <begin position="36"/>
        <end position="136"/>
    </location>
</feature>
<keyword evidence="4" id="KW-1185">Reference proteome</keyword>
<reference evidence="4" key="1">
    <citation type="submission" date="2017-02" db="EMBL/GenBank/DDBJ databases">
        <authorList>
            <person name="Varghese N."/>
            <person name="Submissions S."/>
        </authorList>
    </citation>
    <scope>NUCLEOTIDE SEQUENCE [LARGE SCALE GENOMIC DNA]</scope>
    <source>
        <strain evidence="4">DSM 22385</strain>
    </source>
</reference>
<protein>
    <recommendedName>
        <fullName evidence="2">DUF4440 domain-containing protein</fullName>
    </recommendedName>
</protein>
<dbReference type="InterPro" id="IPR027843">
    <property type="entry name" value="DUF4440"/>
</dbReference>
<dbReference type="AlphaFoldDB" id="A0A1T5DA88"/>
<evidence type="ECO:0000259" key="2">
    <source>
        <dbReference type="Pfam" id="PF14534"/>
    </source>
</evidence>
<keyword evidence="1" id="KW-0732">Signal</keyword>
<dbReference type="SUPFAM" id="SSF54427">
    <property type="entry name" value="NTF2-like"/>
    <property type="match status" value="1"/>
</dbReference>
<dbReference type="Proteomes" id="UP000189981">
    <property type="component" value="Unassembled WGS sequence"/>
</dbReference>
<evidence type="ECO:0000313" key="3">
    <source>
        <dbReference type="EMBL" id="SKB68410.1"/>
    </source>
</evidence>
<dbReference type="Pfam" id="PF14534">
    <property type="entry name" value="DUF4440"/>
    <property type="match status" value="1"/>
</dbReference>
<dbReference type="STRING" id="572036.SAMN05661099_2237"/>
<evidence type="ECO:0000256" key="1">
    <source>
        <dbReference type="SAM" id="SignalP"/>
    </source>
</evidence>
<dbReference type="EMBL" id="FUYR01000002">
    <property type="protein sequence ID" value="SKB68410.1"/>
    <property type="molecule type" value="Genomic_DNA"/>
</dbReference>
<dbReference type="InterPro" id="IPR032710">
    <property type="entry name" value="NTF2-like_dom_sf"/>
</dbReference>
<dbReference type="Gene3D" id="3.10.450.50">
    <property type="match status" value="1"/>
</dbReference>
<evidence type="ECO:0000313" key="4">
    <source>
        <dbReference type="Proteomes" id="UP000189981"/>
    </source>
</evidence>
<feature type="chain" id="PRO_5013386942" description="DUF4440 domain-containing protein" evidence="1">
    <location>
        <begin position="21"/>
        <end position="144"/>
    </location>
</feature>
<feature type="signal peptide" evidence="1">
    <location>
        <begin position="1"/>
        <end position="20"/>
    </location>
</feature>
<dbReference type="RefSeq" id="WP_079702757.1">
    <property type="nucleotide sequence ID" value="NZ_FUYR01000002.1"/>
</dbReference>
<accession>A0A1T5DA88</accession>
<proteinExistence type="predicted"/>
<gene>
    <name evidence="3" type="ORF">SAMN05661099_2237</name>
</gene>
<sequence>MKKTLSAIFLALAIVSNAFSLSIADDQKDLSAIADGFAVAMSKKDKAWMEANFNNDCITYSPSGEQLNKQATIYAFSGGVYNISKSSANNKTFKVTDNDAGGSADYTVEGDMSGNDISGTYKLSFKFKRTDTGWKVSEILIHGQ</sequence>